<keyword evidence="4" id="KW-1185">Reference proteome</keyword>
<dbReference type="Pfam" id="PF03195">
    <property type="entry name" value="LOB"/>
    <property type="match status" value="1"/>
</dbReference>
<sequence>MGGNSPCASCKLLRRRCVADCIFAPYFPPDEPQRFAIVHRIFGASNELPVHHRANAVASLAYEAEARIKDPVYGCVGAITNLQNQISQLQMQLAVVQAEIVCIQMQQQSSATLPFETEIAEKQSDSFPAGSDYDLLQQYLYFSSSDNVIQDPLGEGESLSI</sequence>
<proteinExistence type="inferred from homology"/>
<evidence type="ECO:0000313" key="4">
    <source>
        <dbReference type="Proteomes" id="UP001279734"/>
    </source>
</evidence>
<dbReference type="PANTHER" id="PTHR31301:SF84">
    <property type="entry name" value="LOB DOMAIN-CONTAINING PROTEIN 12-LIKE"/>
    <property type="match status" value="1"/>
</dbReference>
<comment type="similarity">
    <text evidence="1">Belongs to the LOB domain-containing protein family.</text>
</comment>
<evidence type="ECO:0000313" key="3">
    <source>
        <dbReference type="EMBL" id="GMG98195.1"/>
    </source>
</evidence>
<protein>
    <recommendedName>
        <fullName evidence="2">LOB domain-containing protein</fullName>
    </recommendedName>
</protein>
<dbReference type="AlphaFoldDB" id="A0AAD3P2K6"/>
<dbReference type="EMBL" id="BSYO01000001">
    <property type="protein sequence ID" value="GMG98195.1"/>
    <property type="molecule type" value="Genomic_DNA"/>
</dbReference>
<reference evidence="3" key="1">
    <citation type="submission" date="2023-05" db="EMBL/GenBank/DDBJ databases">
        <title>Nepenthes gracilis genome sequencing.</title>
        <authorList>
            <person name="Fukushima K."/>
        </authorList>
    </citation>
    <scope>NUCLEOTIDE SEQUENCE</scope>
    <source>
        <strain evidence="3">SING2019-196</strain>
    </source>
</reference>
<dbReference type="PROSITE" id="PS50891">
    <property type="entry name" value="LOB"/>
    <property type="match status" value="1"/>
</dbReference>
<organism evidence="3 4">
    <name type="scientific">Nepenthes gracilis</name>
    <name type="common">Slender pitcher plant</name>
    <dbReference type="NCBI Taxonomy" id="150966"/>
    <lineage>
        <taxon>Eukaryota</taxon>
        <taxon>Viridiplantae</taxon>
        <taxon>Streptophyta</taxon>
        <taxon>Embryophyta</taxon>
        <taxon>Tracheophyta</taxon>
        <taxon>Spermatophyta</taxon>
        <taxon>Magnoliopsida</taxon>
        <taxon>eudicotyledons</taxon>
        <taxon>Gunneridae</taxon>
        <taxon>Pentapetalae</taxon>
        <taxon>Caryophyllales</taxon>
        <taxon>Nepenthaceae</taxon>
        <taxon>Nepenthes</taxon>
    </lineage>
</organism>
<dbReference type="Proteomes" id="UP001279734">
    <property type="component" value="Unassembled WGS sequence"/>
</dbReference>
<evidence type="ECO:0000256" key="1">
    <source>
        <dbReference type="ARBA" id="ARBA00005474"/>
    </source>
</evidence>
<gene>
    <name evidence="3" type="ORF">Nepgr_000035</name>
</gene>
<evidence type="ECO:0000259" key="2">
    <source>
        <dbReference type="PROSITE" id="PS50891"/>
    </source>
</evidence>
<dbReference type="InterPro" id="IPR004883">
    <property type="entry name" value="LOB"/>
</dbReference>
<accession>A0AAD3P2K6</accession>
<dbReference type="PANTHER" id="PTHR31301">
    <property type="entry name" value="LOB DOMAIN-CONTAINING PROTEIN 4-RELATED"/>
    <property type="match status" value="1"/>
</dbReference>
<comment type="caution">
    <text evidence="3">The sequence shown here is derived from an EMBL/GenBank/DDBJ whole genome shotgun (WGS) entry which is preliminary data.</text>
</comment>
<feature type="domain" description="LOB" evidence="2">
    <location>
        <begin position="5"/>
        <end position="100"/>
    </location>
</feature>
<name>A0AAD3P2K6_NEPGR</name>